<feature type="region of interest" description="Disordered" evidence="1">
    <location>
        <begin position="46"/>
        <end position="119"/>
    </location>
</feature>
<organism evidence="2 3">
    <name type="scientific">Araneus ventricosus</name>
    <name type="common">Orbweaver spider</name>
    <name type="synonym">Epeira ventricosa</name>
    <dbReference type="NCBI Taxonomy" id="182803"/>
    <lineage>
        <taxon>Eukaryota</taxon>
        <taxon>Metazoa</taxon>
        <taxon>Ecdysozoa</taxon>
        <taxon>Arthropoda</taxon>
        <taxon>Chelicerata</taxon>
        <taxon>Arachnida</taxon>
        <taxon>Araneae</taxon>
        <taxon>Araneomorphae</taxon>
        <taxon>Entelegynae</taxon>
        <taxon>Araneoidea</taxon>
        <taxon>Araneidae</taxon>
        <taxon>Araneus</taxon>
    </lineage>
</organism>
<dbReference type="AlphaFoldDB" id="A0A4Y2AGJ6"/>
<gene>
    <name evidence="2" type="ORF">AVEN_42886_1</name>
</gene>
<evidence type="ECO:0000313" key="3">
    <source>
        <dbReference type="Proteomes" id="UP000499080"/>
    </source>
</evidence>
<dbReference type="EMBL" id="BGPR01000015">
    <property type="protein sequence ID" value="GBL78366.1"/>
    <property type="molecule type" value="Genomic_DNA"/>
</dbReference>
<reference evidence="2 3" key="1">
    <citation type="journal article" date="2019" name="Sci. Rep.">
        <title>Orb-weaving spider Araneus ventricosus genome elucidates the spidroin gene catalogue.</title>
        <authorList>
            <person name="Kono N."/>
            <person name="Nakamura H."/>
            <person name="Ohtoshi R."/>
            <person name="Moran D.A.P."/>
            <person name="Shinohara A."/>
            <person name="Yoshida Y."/>
            <person name="Fujiwara M."/>
            <person name="Mori M."/>
            <person name="Tomita M."/>
            <person name="Arakawa K."/>
        </authorList>
    </citation>
    <scope>NUCLEOTIDE SEQUENCE [LARGE SCALE GENOMIC DNA]</scope>
</reference>
<evidence type="ECO:0000256" key="1">
    <source>
        <dbReference type="SAM" id="MobiDB-lite"/>
    </source>
</evidence>
<proteinExistence type="predicted"/>
<feature type="compositionally biased region" description="Gly residues" evidence="1">
    <location>
        <begin position="51"/>
        <end position="62"/>
    </location>
</feature>
<sequence length="231" mass="24563">MPLLSITPPFTPISSEPPESRDSVLGQVFPVPRAVVAGVGHQFDTVEPGAGADGNGLGGQGHTRGYQGQSSQKAQRRPDHGSPLLESALLSPVGPSSASPALAEGWGTSPRRNVTARSSIEKQSAPLDYAPRIIDAVGYVCVMVSRVEELDENEREVAVVCWEFGGVLLHFCVSIVKKGKSESTHIPTPSADDIRGVDREDGMMRRADERSSGDLQWNAGQAASNTIIEHT</sequence>
<feature type="compositionally biased region" description="Polar residues" evidence="1">
    <location>
        <begin position="110"/>
        <end position="119"/>
    </location>
</feature>
<protein>
    <submittedName>
        <fullName evidence="2">Uncharacterized protein</fullName>
    </submittedName>
</protein>
<comment type="caution">
    <text evidence="2">The sequence shown here is derived from an EMBL/GenBank/DDBJ whole genome shotgun (WGS) entry which is preliminary data.</text>
</comment>
<dbReference type="Proteomes" id="UP000499080">
    <property type="component" value="Unassembled WGS sequence"/>
</dbReference>
<accession>A0A4Y2AGJ6</accession>
<evidence type="ECO:0000313" key="2">
    <source>
        <dbReference type="EMBL" id="GBL78366.1"/>
    </source>
</evidence>
<keyword evidence="3" id="KW-1185">Reference proteome</keyword>
<feature type="region of interest" description="Disordered" evidence="1">
    <location>
        <begin position="1"/>
        <end position="24"/>
    </location>
</feature>
<name>A0A4Y2AGJ6_ARAVE</name>